<sequence>MNLTEDLTCAICYELFTQPVMLGCMHHFCKSCIMRFWRGTRGPVSCPQCRREFPNKQFQTNFLVAGVVEKVRGTSEESSRKKRMKHLQELLRNEQAKSKKYISMMRRDDEKINLVMRSSSKLKQKVQNEFHALHQILYNEEQAVLEELRKEEDEMLNKLEKHMQELKEAARQAEEKVSMIGNLLDAIKENLMVEVADLNTRAVAEVGKEPKVDVPFFISKYSGPLQLAVWKKMIKLVKPGLTHLTFDPDTAHPNLILSSDQLSVVECNNKVCNAQHPRRFIQSVNVLAAQSFSSGRHYWEVHVGNKTKWDLGVAAESVDRKAKVKLCPENGYLTIRLRNKNEYWAGTQPWTPLCIKYLLQRVGVFLDYEEGKVSFYNAEGMELLFSFCSSFNGPIYPFFSTCFSDGGTNAEPLRLFHLQL</sequence>
<dbReference type="SMART" id="SM00449">
    <property type="entry name" value="SPRY"/>
    <property type="match status" value="1"/>
</dbReference>
<dbReference type="AlphaFoldDB" id="A0A8X7WUZ2"/>
<dbReference type="InterPro" id="IPR017907">
    <property type="entry name" value="Znf_RING_CS"/>
</dbReference>
<dbReference type="Pfam" id="PF13445">
    <property type="entry name" value="zf-RING_UBOX"/>
    <property type="match status" value="1"/>
</dbReference>
<dbReference type="InterPro" id="IPR013320">
    <property type="entry name" value="ConA-like_dom_sf"/>
</dbReference>
<dbReference type="SUPFAM" id="SSF57850">
    <property type="entry name" value="RING/U-box"/>
    <property type="match status" value="1"/>
</dbReference>
<accession>A0A8X7WUZ2</accession>
<dbReference type="SMART" id="SM00589">
    <property type="entry name" value="PRY"/>
    <property type="match status" value="1"/>
</dbReference>
<gene>
    <name evidence="8" type="primary">Nf7o_0</name>
    <name evidence="8" type="ORF">GTO96_0007628</name>
</gene>
<dbReference type="FunFam" id="2.60.120.920:FF:000004">
    <property type="entry name" value="Butyrophilin subfamily 1 member A1"/>
    <property type="match status" value="1"/>
</dbReference>
<evidence type="ECO:0000313" key="9">
    <source>
        <dbReference type="Proteomes" id="UP000886611"/>
    </source>
</evidence>
<dbReference type="InterPro" id="IPR013083">
    <property type="entry name" value="Znf_RING/FYVE/PHD"/>
</dbReference>
<dbReference type="EMBL" id="JAATIS010009265">
    <property type="protein sequence ID" value="KAG2455372.1"/>
    <property type="molecule type" value="Genomic_DNA"/>
</dbReference>
<keyword evidence="2 4" id="KW-0863">Zinc-finger</keyword>
<dbReference type="PRINTS" id="PR01407">
    <property type="entry name" value="BUTYPHLNCDUF"/>
</dbReference>
<dbReference type="Pfam" id="PF00622">
    <property type="entry name" value="SPRY"/>
    <property type="match status" value="1"/>
</dbReference>
<keyword evidence="5" id="KW-0175">Coiled coil</keyword>
<dbReference type="InterPro" id="IPR027370">
    <property type="entry name" value="Znf-RING_euk"/>
</dbReference>
<dbReference type="InterPro" id="IPR006574">
    <property type="entry name" value="PRY"/>
</dbReference>
<keyword evidence="1" id="KW-0479">Metal-binding</keyword>
<feature type="coiled-coil region" evidence="5">
    <location>
        <begin position="138"/>
        <end position="183"/>
    </location>
</feature>
<dbReference type="Gene3D" id="3.30.40.10">
    <property type="entry name" value="Zinc/RING finger domain, C3HC4 (zinc finger)"/>
    <property type="match status" value="1"/>
</dbReference>
<dbReference type="InterPro" id="IPR001870">
    <property type="entry name" value="B30.2/SPRY"/>
</dbReference>
<keyword evidence="9" id="KW-1185">Reference proteome</keyword>
<evidence type="ECO:0000256" key="5">
    <source>
        <dbReference type="SAM" id="Coils"/>
    </source>
</evidence>
<dbReference type="InterPro" id="IPR050143">
    <property type="entry name" value="TRIM/RBCC"/>
</dbReference>
<dbReference type="PROSITE" id="PS50089">
    <property type="entry name" value="ZF_RING_2"/>
    <property type="match status" value="1"/>
</dbReference>
<dbReference type="SMART" id="SM00184">
    <property type="entry name" value="RING"/>
    <property type="match status" value="1"/>
</dbReference>
<name>A0A8X7WUZ2_POLSE</name>
<comment type="caution">
    <text evidence="8">The sequence shown here is derived from an EMBL/GenBank/DDBJ whole genome shotgun (WGS) entry which is preliminary data.</text>
</comment>
<reference evidence="8 9" key="1">
    <citation type="journal article" date="2021" name="Cell">
        <title>Tracing the genetic footprints of vertebrate landing in non-teleost ray-finned fishes.</title>
        <authorList>
            <person name="Bi X."/>
            <person name="Wang K."/>
            <person name="Yang L."/>
            <person name="Pan H."/>
            <person name="Jiang H."/>
            <person name="Wei Q."/>
            <person name="Fang M."/>
            <person name="Yu H."/>
            <person name="Zhu C."/>
            <person name="Cai Y."/>
            <person name="He Y."/>
            <person name="Gan X."/>
            <person name="Zeng H."/>
            <person name="Yu D."/>
            <person name="Zhu Y."/>
            <person name="Jiang H."/>
            <person name="Qiu Q."/>
            <person name="Yang H."/>
            <person name="Zhang Y.E."/>
            <person name="Wang W."/>
            <person name="Zhu M."/>
            <person name="He S."/>
            <person name="Zhang G."/>
        </authorList>
    </citation>
    <scope>NUCLEOTIDE SEQUENCE [LARGE SCALE GENOMIC DNA]</scope>
    <source>
        <strain evidence="8">Bchr_013</strain>
    </source>
</reference>
<dbReference type="PANTHER" id="PTHR24103">
    <property type="entry name" value="E3 UBIQUITIN-PROTEIN LIGASE TRIM"/>
    <property type="match status" value="1"/>
</dbReference>
<evidence type="ECO:0000256" key="2">
    <source>
        <dbReference type="ARBA" id="ARBA00022771"/>
    </source>
</evidence>
<feature type="non-terminal residue" evidence="8">
    <location>
        <position position="1"/>
    </location>
</feature>
<dbReference type="Pfam" id="PF13765">
    <property type="entry name" value="PRY"/>
    <property type="match status" value="1"/>
</dbReference>
<evidence type="ECO:0000256" key="1">
    <source>
        <dbReference type="ARBA" id="ARBA00022723"/>
    </source>
</evidence>
<feature type="non-terminal residue" evidence="8">
    <location>
        <position position="420"/>
    </location>
</feature>
<dbReference type="InterPro" id="IPR003877">
    <property type="entry name" value="SPRY_dom"/>
</dbReference>
<evidence type="ECO:0000256" key="3">
    <source>
        <dbReference type="ARBA" id="ARBA00022833"/>
    </source>
</evidence>
<dbReference type="Gene3D" id="2.60.120.920">
    <property type="match status" value="1"/>
</dbReference>
<keyword evidence="3" id="KW-0862">Zinc</keyword>
<proteinExistence type="predicted"/>
<dbReference type="PROSITE" id="PS50188">
    <property type="entry name" value="B302_SPRY"/>
    <property type="match status" value="1"/>
</dbReference>
<feature type="domain" description="B30.2/SPRY" evidence="7">
    <location>
        <begin position="224"/>
        <end position="420"/>
    </location>
</feature>
<dbReference type="InterPro" id="IPR001841">
    <property type="entry name" value="Znf_RING"/>
</dbReference>
<dbReference type="Proteomes" id="UP000886611">
    <property type="component" value="Unassembled WGS sequence"/>
</dbReference>
<evidence type="ECO:0000259" key="6">
    <source>
        <dbReference type="PROSITE" id="PS50089"/>
    </source>
</evidence>
<dbReference type="SUPFAM" id="SSF49899">
    <property type="entry name" value="Concanavalin A-like lectins/glucanases"/>
    <property type="match status" value="1"/>
</dbReference>
<dbReference type="InterPro" id="IPR003879">
    <property type="entry name" value="Butyrophylin_SPRY"/>
</dbReference>
<evidence type="ECO:0000256" key="4">
    <source>
        <dbReference type="PROSITE-ProRule" id="PRU00175"/>
    </source>
</evidence>
<dbReference type="OrthoDB" id="6270329at2759"/>
<dbReference type="GO" id="GO:0008270">
    <property type="term" value="F:zinc ion binding"/>
    <property type="evidence" value="ECO:0007669"/>
    <property type="project" value="UniProtKB-KW"/>
</dbReference>
<protein>
    <submittedName>
        <fullName evidence="8">NF7O factor</fullName>
    </submittedName>
</protein>
<dbReference type="InterPro" id="IPR043136">
    <property type="entry name" value="B30.2/SPRY_sf"/>
</dbReference>
<feature type="domain" description="RING-type" evidence="6">
    <location>
        <begin position="9"/>
        <end position="50"/>
    </location>
</feature>
<organism evidence="8 9">
    <name type="scientific">Polypterus senegalus</name>
    <name type="common">Senegal bichir</name>
    <dbReference type="NCBI Taxonomy" id="55291"/>
    <lineage>
        <taxon>Eukaryota</taxon>
        <taxon>Metazoa</taxon>
        <taxon>Chordata</taxon>
        <taxon>Craniata</taxon>
        <taxon>Vertebrata</taxon>
        <taxon>Euteleostomi</taxon>
        <taxon>Actinopterygii</taxon>
        <taxon>Polypteriformes</taxon>
        <taxon>Polypteridae</taxon>
        <taxon>Polypterus</taxon>
    </lineage>
</organism>
<evidence type="ECO:0000313" key="8">
    <source>
        <dbReference type="EMBL" id="KAG2455372.1"/>
    </source>
</evidence>
<evidence type="ECO:0000259" key="7">
    <source>
        <dbReference type="PROSITE" id="PS50188"/>
    </source>
</evidence>
<dbReference type="PROSITE" id="PS00518">
    <property type="entry name" value="ZF_RING_1"/>
    <property type="match status" value="1"/>
</dbReference>